<feature type="compositionally biased region" description="Basic and acidic residues" evidence="1">
    <location>
        <begin position="376"/>
        <end position="392"/>
    </location>
</feature>
<evidence type="ECO:0000259" key="2">
    <source>
        <dbReference type="Pfam" id="PF08588"/>
    </source>
</evidence>
<evidence type="ECO:0000313" key="3">
    <source>
        <dbReference type="EMBL" id="CAK0859420.1"/>
    </source>
</evidence>
<evidence type="ECO:0000256" key="1">
    <source>
        <dbReference type="SAM" id="MobiDB-lite"/>
    </source>
</evidence>
<accession>A0ABN9UMI8</accession>
<dbReference type="Pfam" id="PF08588">
    <property type="entry name" value="Duc1"/>
    <property type="match status" value="1"/>
</dbReference>
<organism evidence="3 4">
    <name type="scientific">Prorocentrum cordatum</name>
    <dbReference type="NCBI Taxonomy" id="2364126"/>
    <lineage>
        <taxon>Eukaryota</taxon>
        <taxon>Sar</taxon>
        <taxon>Alveolata</taxon>
        <taxon>Dinophyceae</taxon>
        <taxon>Prorocentrales</taxon>
        <taxon>Prorocentraceae</taxon>
        <taxon>Prorocentrum</taxon>
    </lineage>
</organism>
<comment type="caution">
    <text evidence="3">The sequence shown here is derived from an EMBL/GenBank/DDBJ whole genome shotgun (WGS) entry which is preliminary data.</text>
</comment>
<evidence type="ECO:0000313" key="4">
    <source>
        <dbReference type="Proteomes" id="UP001189429"/>
    </source>
</evidence>
<feature type="domain" description="Domain of unknown function at the cortex 1" evidence="2">
    <location>
        <begin position="101"/>
        <end position="334"/>
    </location>
</feature>
<name>A0ABN9UMI8_9DINO</name>
<gene>
    <name evidence="3" type="ORF">PCOR1329_LOCUS48794</name>
</gene>
<dbReference type="InterPro" id="IPR013897">
    <property type="entry name" value="Duc1"/>
</dbReference>
<reference evidence="3" key="1">
    <citation type="submission" date="2023-10" db="EMBL/GenBank/DDBJ databases">
        <authorList>
            <person name="Chen Y."/>
            <person name="Shah S."/>
            <person name="Dougan E. K."/>
            <person name="Thang M."/>
            <person name="Chan C."/>
        </authorList>
    </citation>
    <scope>NUCLEOTIDE SEQUENCE [LARGE SCALE GENOMIC DNA]</scope>
</reference>
<protein>
    <recommendedName>
        <fullName evidence="2">Domain of unknown function at the cortex 1 domain-containing protein</fullName>
    </recommendedName>
</protein>
<dbReference type="EMBL" id="CAUYUJ010015900">
    <property type="protein sequence ID" value="CAK0859420.1"/>
    <property type="molecule type" value="Genomic_DNA"/>
</dbReference>
<keyword evidence="4" id="KW-1185">Reference proteome</keyword>
<proteinExistence type="predicted"/>
<dbReference type="Proteomes" id="UP001189429">
    <property type="component" value="Unassembled WGS sequence"/>
</dbReference>
<sequence length="426" mass="47198">MACWLKLRAFFPRVVTAGSGTTRMDRSRAGPMVEFVVGLWMEHCDFMWVALAVILVGVFVLSRTRGLGGSGSAAPGAPGITVQDYPQLGIPEHPLMEAALDPTSGLLRSNPGEPIPFESELCSGTFMTFHSPTCAGPESAGNLDFRDYFKGKKRLWEFRLSIRFKQPPPVGAEMFLGIELEKYVPMNGATKRVVALIVSAIRKGLGSVYHTFGDDPDVVHGECEKPAFVFPLWAFDQFIETPEGEEPPSLTDVHFPEMGCTRSRRVKQYIKEMEALQLNFRVGPCYTFALWGPARFADAINWQLVGIPLVTPFDLAGVAGSPPVHAMVYSLAPSSDPRDDRHLDSRKRHCFRIAFWSSNRRPPRDRFESLTGASAARREATADVPRRPREQGLHERLARMGKAFEEAIAGSLCCTRTPRKAAWVAA</sequence>
<feature type="region of interest" description="Disordered" evidence="1">
    <location>
        <begin position="362"/>
        <end position="392"/>
    </location>
</feature>